<dbReference type="PANTHER" id="PTHR11766:SF0">
    <property type="entry name" value="TYROSINE--TRNA LIGASE, MITOCHONDRIAL"/>
    <property type="match status" value="1"/>
</dbReference>
<dbReference type="InterPro" id="IPR002305">
    <property type="entry name" value="aa-tRNA-synth_Ic"/>
</dbReference>
<evidence type="ECO:0000256" key="4">
    <source>
        <dbReference type="ARBA" id="ARBA00022840"/>
    </source>
</evidence>
<dbReference type="PRINTS" id="PR01040">
    <property type="entry name" value="TRNASYNTHTYR"/>
</dbReference>
<dbReference type="GO" id="GO:0003723">
    <property type="term" value="F:RNA binding"/>
    <property type="evidence" value="ECO:0007669"/>
    <property type="project" value="InterPro"/>
</dbReference>
<dbReference type="Proteomes" id="UP001165289">
    <property type="component" value="Unassembled WGS sequence"/>
</dbReference>
<evidence type="ECO:0000256" key="5">
    <source>
        <dbReference type="ARBA" id="ARBA00022917"/>
    </source>
</evidence>
<dbReference type="Gene3D" id="3.40.50.620">
    <property type="entry name" value="HUPs"/>
    <property type="match status" value="1"/>
</dbReference>
<evidence type="ECO:0000256" key="10">
    <source>
        <dbReference type="SAM" id="MobiDB-lite"/>
    </source>
</evidence>
<comment type="catalytic activity">
    <reaction evidence="8 9">
        <text>tRNA(Tyr) + L-tyrosine + ATP = L-tyrosyl-tRNA(Tyr) + AMP + diphosphate + H(+)</text>
        <dbReference type="Rhea" id="RHEA:10220"/>
        <dbReference type="Rhea" id="RHEA-COMP:9706"/>
        <dbReference type="Rhea" id="RHEA-COMP:9707"/>
        <dbReference type="ChEBI" id="CHEBI:15378"/>
        <dbReference type="ChEBI" id="CHEBI:30616"/>
        <dbReference type="ChEBI" id="CHEBI:33019"/>
        <dbReference type="ChEBI" id="CHEBI:58315"/>
        <dbReference type="ChEBI" id="CHEBI:78442"/>
        <dbReference type="ChEBI" id="CHEBI:78536"/>
        <dbReference type="ChEBI" id="CHEBI:456215"/>
        <dbReference type="EC" id="6.1.1.1"/>
    </reaction>
</comment>
<dbReference type="Gene3D" id="3.10.290.10">
    <property type="entry name" value="RNA-binding S4 domain"/>
    <property type="match status" value="1"/>
</dbReference>
<dbReference type="GO" id="GO:0004831">
    <property type="term" value="F:tyrosine-tRNA ligase activity"/>
    <property type="evidence" value="ECO:0007669"/>
    <property type="project" value="UniProtKB-EC"/>
</dbReference>
<evidence type="ECO:0000313" key="12">
    <source>
        <dbReference type="Proteomes" id="UP001165289"/>
    </source>
</evidence>
<evidence type="ECO:0000256" key="3">
    <source>
        <dbReference type="ARBA" id="ARBA00022741"/>
    </source>
</evidence>
<keyword evidence="5 9" id="KW-0648">Protein biosynthesis</keyword>
<evidence type="ECO:0000256" key="7">
    <source>
        <dbReference type="ARBA" id="ARBA00033323"/>
    </source>
</evidence>
<dbReference type="InterPro" id="IPR002307">
    <property type="entry name" value="Tyr-tRNA-ligase"/>
</dbReference>
<dbReference type="AlphaFoldDB" id="A0AAV7KIH9"/>
<dbReference type="InterPro" id="IPR014729">
    <property type="entry name" value="Rossmann-like_a/b/a_fold"/>
</dbReference>
<dbReference type="EMBL" id="JAKMXF010000022">
    <property type="protein sequence ID" value="KAI6660853.1"/>
    <property type="molecule type" value="Genomic_DNA"/>
</dbReference>
<dbReference type="InterPro" id="IPR036986">
    <property type="entry name" value="S4_RNA-bd_sf"/>
</dbReference>
<comment type="similarity">
    <text evidence="9">Belongs to the class-I aminoacyl-tRNA synthetase family.</text>
</comment>
<feature type="compositionally biased region" description="Basic residues" evidence="10">
    <location>
        <begin position="489"/>
        <end position="500"/>
    </location>
</feature>
<keyword evidence="3 9" id="KW-0547">Nucleotide-binding</keyword>
<evidence type="ECO:0000256" key="2">
    <source>
        <dbReference type="ARBA" id="ARBA00022598"/>
    </source>
</evidence>
<dbReference type="Gene3D" id="1.10.240.10">
    <property type="entry name" value="Tyrosyl-Transfer RNA Synthetase"/>
    <property type="match status" value="1"/>
</dbReference>
<reference evidence="11 12" key="1">
    <citation type="journal article" date="2023" name="BMC Biol.">
        <title>The compact genome of the sponge Oopsacas minuta (Hexactinellida) is lacking key metazoan core genes.</title>
        <authorList>
            <person name="Santini S."/>
            <person name="Schenkelaars Q."/>
            <person name="Jourda C."/>
            <person name="Duchesne M."/>
            <person name="Belahbib H."/>
            <person name="Rocher C."/>
            <person name="Selva M."/>
            <person name="Riesgo A."/>
            <person name="Vervoort M."/>
            <person name="Leys S.P."/>
            <person name="Kodjabachian L."/>
            <person name="Le Bivic A."/>
            <person name="Borchiellini C."/>
            <person name="Claverie J.M."/>
            <person name="Renard E."/>
        </authorList>
    </citation>
    <scope>NUCLEOTIDE SEQUENCE [LARGE SCALE GENOMIC DNA]</scope>
    <source>
        <strain evidence="11">SPO-2</strain>
    </source>
</reference>
<keyword evidence="12" id="KW-1185">Reference proteome</keyword>
<keyword evidence="2 9" id="KW-0436">Ligase</keyword>
<dbReference type="CDD" id="cd00805">
    <property type="entry name" value="TyrRS_core"/>
    <property type="match status" value="1"/>
</dbReference>
<name>A0AAV7KIH9_9METZ</name>
<dbReference type="GO" id="GO:0006437">
    <property type="term" value="P:tyrosyl-tRNA aminoacylation"/>
    <property type="evidence" value="ECO:0007669"/>
    <property type="project" value="InterPro"/>
</dbReference>
<keyword evidence="4 9" id="KW-0067">ATP-binding</keyword>
<dbReference type="GO" id="GO:0005739">
    <property type="term" value="C:mitochondrion"/>
    <property type="evidence" value="ECO:0007669"/>
    <property type="project" value="TreeGrafter"/>
</dbReference>
<dbReference type="InterPro" id="IPR024088">
    <property type="entry name" value="Tyr-tRNA-ligase_bac-type"/>
</dbReference>
<proteinExistence type="inferred from homology"/>
<sequence length="500" mass="55531">MITSLRQLVTKSAGVSSHFHVQPHSKYSESLSLKQELTERHLLHQVTDETVLDLLQTGGQTVYMGIDPTGNSLHSGHLKPLSYLAHIIRYGNKGVLLLGGATARIGDPSGRDSERSVLPEETIKHNSTDIEQSLRSITHSLGISDRVIFVNNEDWYNPLSILDFFSQVGSAMRLSLMLGKNSVKRRMLLPNGLNFQEFSYQAFQAYDFLQLYQRYGCTVQLGGADQWGNITAGCDLVRKKTGHSVFGLTTGLLVDSKGNKLGKSMGGHPDTVLWLSSSKTAPYTLYQSFLRLDDVTCIELVKQLLPISLTEVSLIERDHIANPSVRVAQKQLASDVIRMVHGNDELRKAELATRIAFEDPSHMNEMGEESISELIHSLPYIILSLQEQIGVLWVDLLVRIGLASTQENALSIISKTLKINGTRINNPNEVFKPHQHLLRGDISIVKIAIIVLPSQEEEKSTKDLEYDSKCETTVLKGPSKPSSASTLTKRGKGREKKLKK</sequence>
<dbReference type="GO" id="GO:0005829">
    <property type="term" value="C:cytosol"/>
    <property type="evidence" value="ECO:0007669"/>
    <property type="project" value="TreeGrafter"/>
</dbReference>
<dbReference type="NCBIfam" id="TIGR00234">
    <property type="entry name" value="tyrS"/>
    <property type="match status" value="1"/>
</dbReference>
<evidence type="ECO:0000313" key="11">
    <source>
        <dbReference type="EMBL" id="KAI6660853.1"/>
    </source>
</evidence>
<accession>A0AAV7KIH9</accession>
<dbReference type="PANTHER" id="PTHR11766">
    <property type="entry name" value="TYROSYL-TRNA SYNTHETASE"/>
    <property type="match status" value="1"/>
</dbReference>
<gene>
    <name evidence="11" type="ORF">LOD99_13577</name>
</gene>
<feature type="region of interest" description="Disordered" evidence="10">
    <location>
        <begin position="472"/>
        <end position="500"/>
    </location>
</feature>
<evidence type="ECO:0000256" key="1">
    <source>
        <dbReference type="ARBA" id="ARBA00013160"/>
    </source>
</evidence>
<protein>
    <recommendedName>
        <fullName evidence="1 9">Tyrosine--tRNA ligase</fullName>
        <ecNumber evidence="1 9">6.1.1.1</ecNumber>
    </recommendedName>
    <alternativeName>
        <fullName evidence="7 9">Tyrosyl-tRNA synthetase</fullName>
    </alternativeName>
</protein>
<dbReference type="SUPFAM" id="SSF52374">
    <property type="entry name" value="Nucleotidylyl transferase"/>
    <property type="match status" value="1"/>
</dbReference>
<dbReference type="GO" id="GO:0005524">
    <property type="term" value="F:ATP binding"/>
    <property type="evidence" value="ECO:0007669"/>
    <property type="project" value="UniProtKB-KW"/>
</dbReference>
<evidence type="ECO:0000256" key="9">
    <source>
        <dbReference type="RuleBase" id="RU361234"/>
    </source>
</evidence>
<evidence type="ECO:0000256" key="6">
    <source>
        <dbReference type="ARBA" id="ARBA00023146"/>
    </source>
</evidence>
<evidence type="ECO:0000256" key="8">
    <source>
        <dbReference type="ARBA" id="ARBA00048248"/>
    </source>
</evidence>
<comment type="caution">
    <text evidence="11">The sequence shown here is derived from an EMBL/GenBank/DDBJ whole genome shotgun (WGS) entry which is preliminary data.</text>
</comment>
<dbReference type="EC" id="6.1.1.1" evidence="1 9"/>
<dbReference type="Pfam" id="PF00579">
    <property type="entry name" value="tRNA-synt_1b"/>
    <property type="match status" value="1"/>
</dbReference>
<organism evidence="11 12">
    <name type="scientific">Oopsacas minuta</name>
    <dbReference type="NCBI Taxonomy" id="111878"/>
    <lineage>
        <taxon>Eukaryota</taxon>
        <taxon>Metazoa</taxon>
        <taxon>Porifera</taxon>
        <taxon>Hexactinellida</taxon>
        <taxon>Hexasterophora</taxon>
        <taxon>Lyssacinosida</taxon>
        <taxon>Leucopsacidae</taxon>
        <taxon>Oopsacas</taxon>
    </lineage>
</organism>
<keyword evidence="6 9" id="KW-0030">Aminoacyl-tRNA synthetase</keyword>